<dbReference type="RefSeq" id="WP_071612056.1">
    <property type="nucleotide sequence ID" value="NZ_CP015756.1"/>
</dbReference>
<dbReference type="GO" id="GO:0005524">
    <property type="term" value="F:ATP binding"/>
    <property type="evidence" value="ECO:0007669"/>
    <property type="project" value="UniProtKB-KW"/>
</dbReference>
<dbReference type="EC" id="2.7.4.7" evidence="6"/>
<gene>
    <name evidence="17" type="ORF">A7L45_06615</name>
</gene>
<comment type="pathway">
    <text evidence="3">Cofactor biosynthesis; thiamine diphosphate biosynthesis; 4-amino-2-methyl-5-diphosphomethylpyrimidine from 5-amino-1-(5-phospho-D-ribosyl)imidazole: step 3/3.</text>
</comment>
<accession>A0A1J0GEG3</accession>
<evidence type="ECO:0000256" key="2">
    <source>
        <dbReference type="ARBA" id="ARBA00000565"/>
    </source>
</evidence>
<dbReference type="InterPro" id="IPR004399">
    <property type="entry name" value="HMP/HMP-P_kinase_dom"/>
</dbReference>
<dbReference type="SUPFAM" id="SSF53613">
    <property type="entry name" value="Ribokinase-like"/>
    <property type="match status" value="1"/>
</dbReference>
<dbReference type="EMBL" id="CP015756">
    <property type="protein sequence ID" value="APC39762.1"/>
    <property type="molecule type" value="Genomic_DNA"/>
</dbReference>
<evidence type="ECO:0000313" key="17">
    <source>
        <dbReference type="EMBL" id="APC39762.1"/>
    </source>
</evidence>
<evidence type="ECO:0000256" key="1">
    <source>
        <dbReference type="ARBA" id="ARBA00000151"/>
    </source>
</evidence>
<evidence type="ECO:0000256" key="5">
    <source>
        <dbReference type="ARBA" id="ARBA00012135"/>
    </source>
</evidence>
<dbReference type="GO" id="GO:0008972">
    <property type="term" value="F:phosphomethylpyrimidine kinase activity"/>
    <property type="evidence" value="ECO:0007669"/>
    <property type="project" value="UniProtKB-EC"/>
</dbReference>
<keyword evidence="8" id="KW-0808">Transferase</keyword>
<dbReference type="FunFam" id="3.40.1190.20:FF:000003">
    <property type="entry name" value="Phosphomethylpyrimidine kinase ThiD"/>
    <property type="match status" value="1"/>
</dbReference>
<evidence type="ECO:0000313" key="18">
    <source>
        <dbReference type="Proteomes" id="UP000182569"/>
    </source>
</evidence>
<dbReference type="NCBIfam" id="TIGR00097">
    <property type="entry name" value="HMP-P_kinase"/>
    <property type="match status" value="1"/>
</dbReference>
<protein>
    <recommendedName>
        <fullName evidence="7">Hydroxymethylpyrimidine/phosphomethylpyrimidine kinase</fullName>
        <ecNumber evidence="5">2.7.1.49</ecNumber>
        <ecNumber evidence="6">2.7.4.7</ecNumber>
    </recommendedName>
    <alternativeName>
        <fullName evidence="14">Hydroxymethylpyrimidine kinase</fullName>
    </alternativeName>
    <alternativeName>
        <fullName evidence="15">Hydroxymethylpyrimidine phosphate kinase</fullName>
    </alternativeName>
</protein>
<comment type="catalytic activity">
    <reaction evidence="2">
        <text>4-amino-2-methyl-5-(phosphooxymethyl)pyrimidine + ATP = 4-amino-2-methyl-5-(diphosphooxymethyl)pyrimidine + ADP</text>
        <dbReference type="Rhea" id="RHEA:19893"/>
        <dbReference type="ChEBI" id="CHEBI:30616"/>
        <dbReference type="ChEBI" id="CHEBI:57841"/>
        <dbReference type="ChEBI" id="CHEBI:58354"/>
        <dbReference type="ChEBI" id="CHEBI:456216"/>
        <dbReference type="EC" id="2.7.4.7"/>
    </reaction>
</comment>
<evidence type="ECO:0000256" key="11">
    <source>
        <dbReference type="ARBA" id="ARBA00022840"/>
    </source>
</evidence>
<feature type="domain" description="Pyridoxamine kinase/Phosphomethylpyrimidine kinase" evidence="16">
    <location>
        <begin position="11"/>
        <end position="260"/>
    </location>
</feature>
<evidence type="ECO:0000256" key="13">
    <source>
        <dbReference type="ARBA" id="ARBA00037917"/>
    </source>
</evidence>
<keyword evidence="11" id="KW-0067">ATP-binding</keyword>
<dbReference type="OrthoDB" id="9810880at2"/>
<dbReference type="PANTHER" id="PTHR20858:SF17">
    <property type="entry name" value="HYDROXYMETHYLPYRIMIDINE_PHOSPHOMETHYLPYRIMIDINE KINASE THI20-RELATED"/>
    <property type="match status" value="1"/>
</dbReference>
<comment type="catalytic activity">
    <reaction evidence="1">
        <text>4-amino-5-hydroxymethyl-2-methylpyrimidine + ATP = 4-amino-2-methyl-5-(phosphooxymethyl)pyrimidine + ADP + H(+)</text>
        <dbReference type="Rhea" id="RHEA:23096"/>
        <dbReference type="ChEBI" id="CHEBI:15378"/>
        <dbReference type="ChEBI" id="CHEBI:16892"/>
        <dbReference type="ChEBI" id="CHEBI:30616"/>
        <dbReference type="ChEBI" id="CHEBI:58354"/>
        <dbReference type="ChEBI" id="CHEBI:456216"/>
        <dbReference type="EC" id="2.7.1.49"/>
    </reaction>
</comment>
<dbReference type="KEGG" id="ceu:A7L45_06615"/>
<evidence type="ECO:0000256" key="14">
    <source>
        <dbReference type="ARBA" id="ARBA00042102"/>
    </source>
</evidence>
<evidence type="ECO:0000256" key="8">
    <source>
        <dbReference type="ARBA" id="ARBA00022679"/>
    </source>
</evidence>
<evidence type="ECO:0000256" key="4">
    <source>
        <dbReference type="ARBA" id="ARBA00009879"/>
    </source>
</evidence>
<dbReference type="CDD" id="cd01169">
    <property type="entry name" value="HMPP_kinase"/>
    <property type="match status" value="1"/>
</dbReference>
<dbReference type="Pfam" id="PF08543">
    <property type="entry name" value="Phos_pyr_kin"/>
    <property type="match status" value="1"/>
</dbReference>
<reference evidence="18" key="1">
    <citation type="journal article" date="2016" name="Front. Microbiol.">
        <title>Complete Genome Sequence of Clostridium estertheticum DSM 8809, a Microbe Identified in Spoiled Vacuum Packed Beef.</title>
        <authorList>
            <person name="Yu Z."/>
            <person name="Gunn L."/>
            <person name="Brennan E."/>
            <person name="Reid R."/>
            <person name="Wall P.G."/>
            <person name="Gaora O.P."/>
            <person name="Hurley D."/>
            <person name="Bolton D."/>
            <person name="Fanning S."/>
        </authorList>
    </citation>
    <scope>NUCLEOTIDE SEQUENCE [LARGE SCALE GENOMIC DNA]</scope>
    <source>
        <strain evidence="18">DSM 8809</strain>
    </source>
</reference>
<dbReference type="GO" id="GO:0008902">
    <property type="term" value="F:hydroxymethylpyrimidine kinase activity"/>
    <property type="evidence" value="ECO:0007669"/>
    <property type="project" value="UniProtKB-EC"/>
</dbReference>
<evidence type="ECO:0000256" key="7">
    <source>
        <dbReference type="ARBA" id="ARBA00019161"/>
    </source>
</evidence>
<dbReference type="GO" id="GO:0009228">
    <property type="term" value="P:thiamine biosynthetic process"/>
    <property type="evidence" value="ECO:0007669"/>
    <property type="project" value="UniProtKB-KW"/>
</dbReference>
<dbReference type="STRING" id="1552.A7L45_06615"/>
<evidence type="ECO:0000256" key="15">
    <source>
        <dbReference type="ARBA" id="ARBA00043176"/>
    </source>
</evidence>
<dbReference type="GO" id="GO:0005829">
    <property type="term" value="C:cytosol"/>
    <property type="evidence" value="ECO:0007669"/>
    <property type="project" value="TreeGrafter"/>
</dbReference>
<keyword evidence="10 17" id="KW-0418">Kinase</keyword>
<dbReference type="Gene3D" id="3.40.1190.20">
    <property type="match status" value="1"/>
</dbReference>
<dbReference type="PANTHER" id="PTHR20858">
    <property type="entry name" value="PHOSPHOMETHYLPYRIMIDINE KINASE"/>
    <property type="match status" value="1"/>
</dbReference>
<comment type="pathway">
    <text evidence="13">Cofactor biosynthesis; thiamine diphosphate biosynthesis; 4-amino-2-methyl-5-diphosphomethylpyrimidine from 5-amino-1-(5-phospho-D-ribosyl)imidazole: step 2/3.</text>
</comment>
<dbReference type="EC" id="2.7.1.49" evidence="5"/>
<dbReference type="InterPro" id="IPR029056">
    <property type="entry name" value="Ribokinase-like"/>
</dbReference>
<proteinExistence type="inferred from homology"/>
<name>A0A1J0GEG3_9CLOT</name>
<evidence type="ECO:0000256" key="9">
    <source>
        <dbReference type="ARBA" id="ARBA00022741"/>
    </source>
</evidence>
<sequence length="274" mass="29695">MKKVLTIAGSDSCGGAGVQADIKSLSANGVYAMSVITAITAQNTMGVFEVRDLDAEIIKAQIDAIFTDIILDAVKIGMVSKISTIDAISEKLELYKPKNIVLDPVMISKSGYSLLKPESKSALIKKLIPLASLITPNVPEAEEILREVNLEFPDIETIEDMEKAAKEMYKMGCKNILLKGGHMKGKAVDVFYDGEEITRFTSERINTKNTHGTGCTLSSAIAANLALGFSMKESIKKSKQYITTAIEHSLDIGHGVGPTNHFYELYKKAGMAND</sequence>
<evidence type="ECO:0000256" key="6">
    <source>
        <dbReference type="ARBA" id="ARBA00012963"/>
    </source>
</evidence>
<keyword evidence="12" id="KW-0784">Thiamine biosynthesis</keyword>
<keyword evidence="9" id="KW-0547">Nucleotide-binding</keyword>
<dbReference type="AlphaFoldDB" id="A0A1J0GEG3"/>
<dbReference type="InterPro" id="IPR013749">
    <property type="entry name" value="PM/HMP-P_kinase-1"/>
</dbReference>
<dbReference type="Proteomes" id="UP000182569">
    <property type="component" value="Chromosome"/>
</dbReference>
<evidence type="ECO:0000256" key="12">
    <source>
        <dbReference type="ARBA" id="ARBA00022977"/>
    </source>
</evidence>
<evidence type="ECO:0000256" key="10">
    <source>
        <dbReference type="ARBA" id="ARBA00022777"/>
    </source>
</evidence>
<evidence type="ECO:0000259" key="16">
    <source>
        <dbReference type="Pfam" id="PF08543"/>
    </source>
</evidence>
<comment type="similarity">
    <text evidence="4">Belongs to the ThiD family.</text>
</comment>
<evidence type="ECO:0000256" key="3">
    <source>
        <dbReference type="ARBA" id="ARBA00004769"/>
    </source>
</evidence>
<organism evidence="17 18">
    <name type="scientific">Clostridium estertheticum subsp. estertheticum</name>
    <dbReference type="NCBI Taxonomy" id="1552"/>
    <lineage>
        <taxon>Bacteria</taxon>
        <taxon>Bacillati</taxon>
        <taxon>Bacillota</taxon>
        <taxon>Clostridia</taxon>
        <taxon>Eubacteriales</taxon>
        <taxon>Clostridiaceae</taxon>
        <taxon>Clostridium</taxon>
    </lineage>
</organism>
<keyword evidence="18" id="KW-1185">Reference proteome</keyword>